<reference evidence="6" key="1">
    <citation type="journal article" date="2020" name="mSystems">
        <title>Genome- and Community-Level Interaction Insights into Carbon Utilization and Element Cycling Functions of Hydrothermarchaeota in Hydrothermal Sediment.</title>
        <authorList>
            <person name="Zhou Z."/>
            <person name="Liu Y."/>
            <person name="Xu W."/>
            <person name="Pan J."/>
            <person name="Luo Z.H."/>
            <person name="Li M."/>
        </authorList>
    </citation>
    <scope>NUCLEOTIDE SEQUENCE [LARGE SCALE GENOMIC DNA]</scope>
    <source>
        <strain evidence="6">SpSt-479</strain>
    </source>
</reference>
<dbReference type="Pfam" id="PF08541">
    <property type="entry name" value="ACP_syn_III_C"/>
    <property type="match status" value="1"/>
</dbReference>
<gene>
    <name evidence="6" type="ORF">ENS31_01310</name>
</gene>
<dbReference type="InterPro" id="IPR016039">
    <property type="entry name" value="Thiolase-like"/>
</dbReference>
<feature type="domain" description="Beta-ketoacyl-[acyl-carrier-protein] synthase III N-terminal" evidence="5">
    <location>
        <begin position="109"/>
        <end position="189"/>
    </location>
</feature>
<organism evidence="6">
    <name type="scientific">Ignavibacterium album</name>
    <dbReference type="NCBI Taxonomy" id="591197"/>
    <lineage>
        <taxon>Bacteria</taxon>
        <taxon>Pseudomonadati</taxon>
        <taxon>Ignavibacteriota</taxon>
        <taxon>Ignavibacteria</taxon>
        <taxon>Ignavibacteriales</taxon>
        <taxon>Ignavibacteriaceae</taxon>
        <taxon>Ignavibacterium</taxon>
    </lineage>
</organism>
<dbReference type="SUPFAM" id="SSF53901">
    <property type="entry name" value="Thiolase-like"/>
    <property type="match status" value="1"/>
</dbReference>
<dbReference type="PANTHER" id="PTHR34069:SF2">
    <property type="entry name" value="BETA-KETOACYL-[ACYL-CARRIER-PROTEIN] SYNTHASE III"/>
    <property type="match status" value="1"/>
</dbReference>
<sequence>MKRNAQIVASGMYVPERVLPNSYFNELLGEDVDTWLRENLTIRERRWCNENQSTADLCVEAAKKILDDANVKPEQIDLLIIATDTPEYISPSTASVVQYRIGAVNAGTFDINTACAGFVTALDVASKFIIADKRYQNVLIIGAYAMSKYLNLQDKKTVTLFADGASGVLLQPTDKPEKGFLTSKLFTDGQYCDWMGIYAGGTHMPVTHEVIDRKDHLLKFVKKFPKETNPTTWTKMIKEACNELKIKPSEIDHYFFTQININSIWETLDNLGVARAKGYAIMDKYGYTGSACIPMTFDETRKKGLIKENDLCLFIGSGGGLAFALTIFRM</sequence>
<dbReference type="GO" id="GO:0006633">
    <property type="term" value="P:fatty acid biosynthetic process"/>
    <property type="evidence" value="ECO:0007669"/>
    <property type="project" value="InterPro"/>
</dbReference>
<dbReference type="PANTHER" id="PTHR34069">
    <property type="entry name" value="3-OXOACYL-[ACYL-CARRIER-PROTEIN] SYNTHASE 3"/>
    <property type="match status" value="1"/>
</dbReference>
<feature type="transmembrane region" description="Helical" evidence="3">
    <location>
        <begin position="311"/>
        <end position="328"/>
    </location>
</feature>
<keyword evidence="3" id="KW-0472">Membrane</keyword>
<dbReference type="AlphaFoldDB" id="A0A7V2ZHL9"/>
<evidence type="ECO:0000256" key="3">
    <source>
        <dbReference type="SAM" id="Phobius"/>
    </source>
</evidence>
<dbReference type="InterPro" id="IPR013751">
    <property type="entry name" value="ACP_syn_III_N"/>
</dbReference>
<dbReference type="InterPro" id="IPR013747">
    <property type="entry name" value="ACP_syn_III_C"/>
</dbReference>
<keyword evidence="2" id="KW-0012">Acyltransferase</keyword>
<dbReference type="EMBL" id="DSUJ01000002">
    <property type="protein sequence ID" value="HFI90148.1"/>
    <property type="molecule type" value="Genomic_DNA"/>
</dbReference>
<evidence type="ECO:0000259" key="4">
    <source>
        <dbReference type="Pfam" id="PF08541"/>
    </source>
</evidence>
<dbReference type="Gene3D" id="3.40.47.10">
    <property type="match status" value="1"/>
</dbReference>
<evidence type="ECO:0000313" key="6">
    <source>
        <dbReference type="EMBL" id="HFI90148.1"/>
    </source>
</evidence>
<name>A0A7V2ZHL9_9BACT</name>
<keyword evidence="3" id="KW-1133">Transmembrane helix</keyword>
<feature type="domain" description="Beta-ketoacyl-[acyl-carrier-protein] synthase III C-terminal" evidence="4">
    <location>
        <begin position="242"/>
        <end position="329"/>
    </location>
</feature>
<dbReference type="CDD" id="cd00830">
    <property type="entry name" value="KAS_III"/>
    <property type="match status" value="1"/>
</dbReference>
<comment type="caution">
    <text evidence="6">The sequence shown here is derived from an EMBL/GenBank/DDBJ whole genome shotgun (WGS) entry which is preliminary data.</text>
</comment>
<dbReference type="GO" id="GO:0044550">
    <property type="term" value="P:secondary metabolite biosynthetic process"/>
    <property type="evidence" value="ECO:0007669"/>
    <property type="project" value="TreeGrafter"/>
</dbReference>
<dbReference type="GO" id="GO:0004315">
    <property type="term" value="F:3-oxoacyl-[acyl-carrier-protein] synthase activity"/>
    <property type="evidence" value="ECO:0007669"/>
    <property type="project" value="InterPro"/>
</dbReference>
<proteinExistence type="predicted"/>
<keyword evidence="1" id="KW-0808">Transferase</keyword>
<protein>
    <submittedName>
        <fullName evidence="6">Ketoacyl-ACP synthase III</fullName>
    </submittedName>
</protein>
<dbReference type="Pfam" id="PF08545">
    <property type="entry name" value="ACP_syn_III"/>
    <property type="match status" value="1"/>
</dbReference>
<evidence type="ECO:0000256" key="2">
    <source>
        <dbReference type="ARBA" id="ARBA00023315"/>
    </source>
</evidence>
<accession>A0A7V2ZHL9</accession>
<keyword evidence="3" id="KW-0812">Transmembrane</keyword>
<evidence type="ECO:0000259" key="5">
    <source>
        <dbReference type="Pfam" id="PF08545"/>
    </source>
</evidence>
<evidence type="ECO:0000256" key="1">
    <source>
        <dbReference type="ARBA" id="ARBA00022679"/>
    </source>
</evidence>